<accession>A0A9N9JZS1</accession>
<protein>
    <submittedName>
        <fullName evidence="2">8244_t:CDS:1</fullName>
    </submittedName>
</protein>
<evidence type="ECO:0000313" key="2">
    <source>
        <dbReference type="EMBL" id="CAG8801839.1"/>
    </source>
</evidence>
<comment type="caution">
    <text evidence="2">The sequence shown here is derived from an EMBL/GenBank/DDBJ whole genome shotgun (WGS) entry which is preliminary data.</text>
</comment>
<sequence length="119" mass="13765">MPKTSQKPRKPRSAVNRDYNRKKKTELEDLRDKVRNYEQRIAQLVGQVHLLTQQKLDLEEEKRSLQRIIDIGTGPTLHGGINPRAIMDSIHTPVANELSLPMIPMYSLPGSYDNYLSRR</sequence>
<dbReference type="Proteomes" id="UP000789759">
    <property type="component" value="Unassembled WGS sequence"/>
</dbReference>
<reference evidence="2" key="1">
    <citation type="submission" date="2021-06" db="EMBL/GenBank/DDBJ databases">
        <authorList>
            <person name="Kallberg Y."/>
            <person name="Tangrot J."/>
            <person name="Rosling A."/>
        </authorList>
    </citation>
    <scope>NUCLEOTIDE SEQUENCE</scope>
    <source>
        <strain evidence="2">FL966</strain>
    </source>
</reference>
<keyword evidence="3" id="KW-1185">Reference proteome</keyword>
<dbReference type="EMBL" id="CAJVQA010031684">
    <property type="protein sequence ID" value="CAG8801839.1"/>
    <property type="molecule type" value="Genomic_DNA"/>
</dbReference>
<dbReference type="AlphaFoldDB" id="A0A9N9JZS1"/>
<organism evidence="2 3">
    <name type="scientific">Cetraspora pellucida</name>
    <dbReference type="NCBI Taxonomy" id="1433469"/>
    <lineage>
        <taxon>Eukaryota</taxon>
        <taxon>Fungi</taxon>
        <taxon>Fungi incertae sedis</taxon>
        <taxon>Mucoromycota</taxon>
        <taxon>Glomeromycotina</taxon>
        <taxon>Glomeromycetes</taxon>
        <taxon>Diversisporales</taxon>
        <taxon>Gigasporaceae</taxon>
        <taxon>Cetraspora</taxon>
    </lineage>
</organism>
<gene>
    <name evidence="2" type="ORF">CPELLU_LOCUS17772</name>
</gene>
<evidence type="ECO:0000313" key="3">
    <source>
        <dbReference type="Proteomes" id="UP000789759"/>
    </source>
</evidence>
<proteinExistence type="predicted"/>
<feature type="region of interest" description="Disordered" evidence="1">
    <location>
        <begin position="1"/>
        <end position="27"/>
    </location>
</feature>
<name>A0A9N9JZS1_9GLOM</name>
<evidence type="ECO:0000256" key="1">
    <source>
        <dbReference type="SAM" id="MobiDB-lite"/>
    </source>
</evidence>
<feature type="compositionally biased region" description="Basic residues" evidence="1">
    <location>
        <begin position="1"/>
        <end position="12"/>
    </location>
</feature>